<evidence type="ECO:0000313" key="2">
    <source>
        <dbReference type="EMBL" id="KDN80970.1"/>
    </source>
</evidence>
<comment type="caution">
    <text evidence="2">The sequence shown here is derived from an EMBL/GenBank/DDBJ whole genome shotgun (WGS) entry which is preliminary data.</text>
</comment>
<keyword evidence="3" id="KW-1185">Reference proteome</keyword>
<gene>
    <name evidence="2" type="ORF">KCH_73230</name>
</gene>
<reference evidence="2 3" key="1">
    <citation type="submission" date="2014-05" db="EMBL/GenBank/DDBJ databases">
        <title>Draft Genome Sequence of Kitasatospora cheerisanensis KCTC 2395.</title>
        <authorList>
            <person name="Nam D.H."/>
        </authorList>
    </citation>
    <scope>NUCLEOTIDE SEQUENCE [LARGE SCALE GENOMIC DNA]</scope>
    <source>
        <strain evidence="2 3">KCTC 2395</strain>
    </source>
</reference>
<evidence type="ECO:0000313" key="3">
    <source>
        <dbReference type="Proteomes" id="UP000027178"/>
    </source>
</evidence>
<dbReference type="PATRIC" id="fig|1348663.4.peg.7078"/>
<dbReference type="AlphaFoldDB" id="A0A066YSR1"/>
<organism evidence="2 3">
    <name type="scientific">Kitasatospora cheerisanensis KCTC 2395</name>
    <dbReference type="NCBI Taxonomy" id="1348663"/>
    <lineage>
        <taxon>Bacteria</taxon>
        <taxon>Bacillati</taxon>
        <taxon>Actinomycetota</taxon>
        <taxon>Actinomycetes</taxon>
        <taxon>Kitasatosporales</taxon>
        <taxon>Streptomycetaceae</taxon>
        <taxon>Kitasatospora</taxon>
    </lineage>
</organism>
<evidence type="ECO:0000256" key="1">
    <source>
        <dbReference type="SAM" id="MobiDB-lite"/>
    </source>
</evidence>
<dbReference type="EMBL" id="JNBY01000158">
    <property type="protein sequence ID" value="KDN80970.1"/>
    <property type="molecule type" value="Genomic_DNA"/>
</dbReference>
<feature type="region of interest" description="Disordered" evidence="1">
    <location>
        <begin position="1"/>
        <end position="27"/>
    </location>
</feature>
<proteinExistence type="predicted"/>
<dbReference type="Proteomes" id="UP000027178">
    <property type="component" value="Unassembled WGS sequence"/>
</dbReference>
<sequence>MGRRGPVLADGPSRTPSGPPGRGSRRRLCQSVAESCCGPG</sequence>
<protein>
    <submittedName>
        <fullName evidence="2">Uncharacterized protein</fullName>
    </submittedName>
</protein>
<name>A0A066YSR1_9ACTN</name>
<dbReference type="HOGENOM" id="CLU_3291054_0_0_11"/>
<accession>A0A066YSR1</accession>